<name>A0A7J5D6Q3_9ACTN</name>
<dbReference type="InterPro" id="IPR013784">
    <property type="entry name" value="Carb-bd-like_fold"/>
</dbReference>
<dbReference type="EMBL" id="WBKG01000037">
    <property type="protein sequence ID" value="KAB1980543.1"/>
    <property type="molecule type" value="Genomic_DNA"/>
</dbReference>
<dbReference type="AlphaFoldDB" id="A0A7J5D6Q3"/>
<evidence type="ECO:0000313" key="7">
    <source>
        <dbReference type="Proteomes" id="UP000442990"/>
    </source>
</evidence>
<proteinExistence type="predicted"/>
<feature type="region of interest" description="Disordered" evidence="4">
    <location>
        <begin position="92"/>
        <end position="117"/>
    </location>
</feature>
<dbReference type="GO" id="GO:2001070">
    <property type="term" value="F:starch binding"/>
    <property type="evidence" value="ECO:0007669"/>
    <property type="project" value="InterPro"/>
</dbReference>
<evidence type="ECO:0000259" key="5">
    <source>
        <dbReference type="PROSITE" id="PS51166"/>
    </source>
</evidence>
<dbReference type="EC" id="3.2.1.1" evidence="2"/>
<dbReference type="Proteomes" id="UP000442990">
    <property type="component" value="Unassembled WGS sequence"/>
</dbReference>
<dbReference type="PROSITE" id="PS51166">
    <property type="entry name" value="CBM20"/>
    <property type="match status" value="1"/>
</dbReference>
<feature type="compositionally biased region" description="Basic and acidic residues" evidence="4">
    <location>
        <begin position="20"/>
        <end position="31"/>
    </location>
</feature>
<feature type="domain" description="CBM20" evidence="5">
    <location>
        <begin position="5"/>
        <end position="117"/>
    </location>
</feature>
<evidence type="ECO:0000256" key="3">
    <source>
        <dbReference type="ARBA" id="ARBA00030238"/>
    </source>
</evidence>
<dbReference type="SMART" id="SM01065">
    <property type="entry name" value="CBM_2"/>
    <property type="match status" value="1"/>
</dbReference>
<dbReference type="Pfam" id="PF00686">
    <property type="entry name" value="CBM_20"/>
    <property type="match status" value="1"/>
</dbReference>
<evidence type="ECO:0000256" key="2">
    <source>
        <dbReference type="ARBA" id="ARBA00012595"/>
    </source>
</evidence>
<dbReference type="GO" id="GO:0004556">
    <property type="term" value="F:alpha-amylase activity"/>
    <property type="evidence" value="ECO:0007669"/>
    <property type="project" value="UniProtKB-EC"/>
</dbReference>
<dbReference type="GO" id="GO:0005975">
    <property type="term" value="P:carbohydrate metabolic process"/>
    <property type="evidence" value="ECO:0007669"/>
    <property type="project" value="UniProtKB-ARBA"/>
</dbReference>
<dbReference type="InterPro" id="IPR002044">
    <property type="entry name" value="CBM20"/>
</dbReference>
<keyword evidence="7" id="KW-1185">Reference proteome</keyword>
<dbReference type="Gene3D" id="2.60.40.10">
    <property type="entry name" value="Immunoglobulins"/>
    <property type="match status" value="1"/>
</dbReference>
<comment type="caution">
    <text evidence="6">The sequence shown here is derived from an EMBL/GenBank/DDBJ whole genome shotgun (WGS) entry which is preliminary data.</text>
</comment>
<organism evidence="6 7">
    <name type="scientific">Streptomyces triticiradicis</name>
    <dbReference type="NCBI Taxonomy" id="2651189"/>
    <lineage>
        <taxon>Bacteria</taxon>
        <taxon>Bacillati</taxon>
        <taxon>Actinomycetota</taxon>
        <taxon>Actinomycetes</taxon>
        <taxon>Kitasatosporales</taxon>
        <taxon>Streptomycetaceae</taxon>
        <taxon>Streptomyces</taxon>
    </lineage>
</organism>
<evidence type="ECO:0000256" key="4">
    <source>
        <dbReference type="SAM" id="MobiDB-lite"/>
    </source>
</evidence>
<dbReference type="InterPro" id="IPR013783">
    <property type="entry name" value="Ig-like_fold"/>
</dbReference>
<evidence type="ECO:0000313" key="6">
    <source>
        <dbReference type="EMBL" id="KAB1980543.1"/>
    </source>
</evidence>
<reference evidence="6 7" key="1">
    <citation type="submission" date="2019-09" db="EMBL/GenBank/DDBJ databases">
        <title>Isolation and identification of active actinomycetes.</title>
        <authorList>
            <person name="Yu Z."/>
            <person name="Han C."/>
            <person name="Yu B."/>
        </authorList>
    </citation>
    <scope>NUCLEOTIDE SEQUENCE [LARGE SCALE GENOMIC DNA]</scope>
    <source>
        <strain evidence="6 7">NEAU-H2</strain>
    </source>
</reference>
<comment type="catalytic activity">
    <reaction evidence="1">
        <text>Endohydrolysis of (1-&gt;4)-alpha-D-glucosidic linkages in polysaccharides containing three or more (1-&gt;4)-alpha-linked D-glucose units.</text>
        <dbReference type="EC" id="3.2.1.1"/>
    </reaction>
</comment>
<protein>
    <recommendedName>
        <fullName evidence="2">alpha-amylase</fullName>
        <ecNumber evidence="2">3.2.1.1</ecNumber>
    </recommendedName>
    <alternativeName>
        <fullName evidence="3">1,4-alpha-D-glucan glucanohydrolase</fullName>
    </alternativeName>
</protein>
<feature type="region of interest" description="Disordered" evidence="4">
    <location>
        <begin position="1"/>
        <end position="33"/>
    </location>
</feature>
<gene>
    <name evidence="6" type="ORF">F8144_33805</name>
</gene>
<evidence type="ECO:0000256" key="1">
    <source>
        <dbReference type="ARBA" id="ARBA00000548"/>
    </source>
</evidence>
<dbReference type="SUPFAM" id="SSF49452">
    <property type="entry name" value="Starch-binding domain-like"/>
    <property type="match status" value="1"/>
</dbReference>
<accession>A0A7J5D6Q3</accession>
<sequence length="117" mass="12890">MTHAITPSPTRPERPVTPPNDHHPQRSRIRDGNLCSLRGPVQAEAVRTHSHVPEHAYAQSTVADPCWGRPAIVPKSTSFTYKYIKKDASGTVTWESGDNRSYTTGSGTGYSVSDTWK</sequence>